<evidence type="ECO:0000256" key="3">
    <source>
        <dbReference type="ARBA" id="ARBA00004786"/>
    </source>
</evidence>
<keyword evidence="11 18" id="KW-0238">DNA-binding</keyword>
<evidence type="ECO:0000256" key="1">
    <source>
        <dbReference type="ARBA" id="ARBA00001974"/>
    </source>
</evidence>
<evidence type="ECO:0000256" key="9">
    <source>
        <dbReference type="ARBA" id="ARBA00023027"/>
    </source>
</evidence>
<dbReference type="NCBIfam" id="TIGR01238">
    <property type="entry name" value="D1pyr5carbox3"/>
    <property type="match status" value="1"/>
</dbReference>
<dbReference type="SUPFAM" id="SSF51730">
    <property type="entry name" value="FAD-linked oxidoreductase"/>
    <property type="match status" value="1"/>
</dbReference>
<dbReference type="InterPro" id="IPR016161">
    <property type="entry name" value="Ald_DH/histidinol_DH"/>
</dbReference>
<feature type="active site" evidence="19">
    <location>
        <position position="807"/>
    </location>
</feature>
<dbReference type="PROSITE" id="PS00070">
    <property type="entry name" value="ALDEHYDE_DEHYDR_CYS"/>
    <property type="match status" value="1"/>
</dbReference>
<comment type="function">
    <text evidence="18">Oxidizes proline to glutamate for use as a carbon and nitrogen source.</text>
</comment>
<proteinExistence type="inferred from homology"/>
<comment type="pathway">
    <text evidence="3 18">Amino-acid degradation; L-proline degradation into L-glutamate; L-glutamate from L-proline: step 2/2.</text>
</comment>
<dbReference type="Pfam" id="PF14850">
    <property type="entry name" value="Pro_dh-DNA_bdg"/>
    <property type="match status" value="1"/>
</dbReference>
<dbReference type="Pfam" id="PF18327">
    <property type="entry name" value="PRODH"/>
    <property type="match status" value="1"/>
</dbReference>
<dbReference type="FunFam" id="3.40.309.10:FF:000005">
    <property type="entry name" value="1-pyrroline-5-carboxylate dehydrogenase 1"/>
    <property type="match status" value="1"/>
</dbReference>
<evidence type="ECO:0000256" key="7">
    <source>
        <dbReference type="ARBA" id="ARBA00023002"/>
    </source>
</evidence>
<dbReference type="GO" id="GO:0010133">
    <property type="term" value="P:L-proline catabolic process to L-glutamate"/>
    <property type="evidence" value="ECO:0007669"/>
    <property type="project" value="UniProtKB-UniRule"/>
</dbReference>
<dbReference type="NCBIfam" id="NF008869">
    <property type="entry name" value="PRK11904.1"/>
    <property type="match status" value="1"/>
</dbReference>
<dbReference type="Proteomes" id="UP000239239">
    <property type="component" value="Unassembled WGS sequence"/>
</dbReference>
<dbReference type="SUPFAM" id="SSF81935">
    <property type="entry name" value="N-terminal domain of bifunctional PutA protein"/>
    <property type="match status" value="1"/>
</dbReference>
<organism evidence="24 25">
    <name type="scientific">Legionella pneumophila</name>
    <dbReference type="NCBI Taxonomy" id="446"/>
    <lineage>
        <taxon>Bacteria</taxon>
        <taxon>Pseudomonadati</taxon>
        <taxon>Pseudomonadota</taxon>
        <taxon>Gammaproteobacteria</taxon>
        <taxon>Legionellales</taxon>
        <taxon>Legionellaceae</taxon>
        <taxon>Legionella</taxon>
    </lineage>
</organism>
<dbReference type="InterPro" id="IPR005933">
    <property type="entry name" value="PutA_C"/>
</dbReference>
<dbReference type="EMBL" id="PQWY01000011">
    <property type="protein sequence ID" value="PPK30800.1"/>
    <property type="molecule type" value="Genomic_DNA"/>
</dbReference>
<dbReference type="InterPro" id="IPR029041">
    <property type="entry name" value="FAD-linked_oxidoreductase-like"/>
</dbReference>
<evidence type="ECO:0000259" key="21">
    <source>
        <dbReference type="Pfam" id="PF01619"/>
    </source>
</evidence>
<evidence type="ECO:0000256" key="8">
    <source>
        <dbReference type="ARBA" id="ARBA00023015"/>
    </source>
</evidence>
<dbReference type="InterPro" id="IPR050485">
    <property type="entry name" value="Proline_metab_enzyme"/>
</dbReference>
<dbReference type="EC" id="1.2.1.88" evidence="18"/>
<dbReference type="SUPFAM" id="SSF53720">
    <property type="entry name" value="ALDH-like"/>
    <property type="match status" value="1"/>
</dbReference>
<gene>
    <name evidence="24" type="ORF">C3928_08535</name>
</gene>
<dbReference type="Gene3D" id="1.20.5.460">
    <property type="entry name" value="Single helix bin"/>
    <property type="match status" value="1"/>
</dbReference>
<feature type="domain" description="Proline utilization A proline dehydrogenase N-terminal" evidence="23">
    <location>
        <begin position="17"/>
        <end position="62"/>
    </location>
</feature>
<dbReference type="InterPro" id="IPR025703">
    <property type="entry name" value="Bifunct_PutA"/>
</dbReference>
<dbReference type="GO" id="GO:0003677">
    <property type="term" value="F:DNA binding"/>
    <property type="evidence" value="ECO:0007669"/>
    <property type="project" value="UniProtKB-KW"/>
</dbReference>
<dbReference type="Pfam" id="PF00171">
    <property type="entry name" value="Aldedh"/>
    <property type="match status" value="1"/>
</dbReference>
<dbReference type="InterPro" id="IPR024082">
    <property type="entry name" value="PRODH_PutA_dom_II"/>
</dbReference>
<evidence type="ECO:0000256" key="10">
    <source>
        <dbReference type="ARBA" id="ARBA00023062"/>
    </source>
</evidence>
<keyword evidence="5 18" id="KW-0285">Flavoprotein</keyword>
<evidence type="ECO:0000256" key="18">
    <source>
        <dbReference type="PIRNR" id="PIRNR000197"/>
    </source>
</evidence>
<feature type="domain" description="Aldehyde dehydrogenase" evidence="20">
    <location>
        <begin position="577"/>
        <end position="1028"/>
    </location>
</feature>
<dbReference type="FunFam" id="3.20.20.220:FF:000004">
    <property type="entry name" value="Bifunctional protein PutA"/>
    <property type="match status" value="1"/>
</dbReference>
<comment type="similarity">
    <text evidence="16 18">In the N-terminal section; belongs to the proline dehydrogenase family.</text>
</comment>
<keyword evidence="9 18" id="KW-0520">NAD</keyword>
<comment type="pathway">
    <text evidence="2 18">Amino-acid degradation; L-proline degradation into L-glutamate; L-glutamate from L-proline: step 1/2.</text>
</comment>
<evidence type="ECO:0000256" key="15">
    <source>
        <dbReference type="ARBA" id="ARBA00048779"/>
    </source>
</evidence>
<evidence type="ECO:0000259" key="20">
    <source>
        <dbReference type="Pfam" id="PF00171"/>
    </source>
</evidence>
<accession>A0A2S6F054</accession>
<dbReference type="InterPro" id="IPR024090">
    <property type="entry name" value="PRODH_PutA_dom_I"/>
</dbReference>
<dbReference type="InterPro" id="IPR016160">
    <property type="entry name" value="Ald_DH_CS_CYS"/>
</dbReference>
<dbReference type="GO" id="GO:0004657">
    <property type="term" value="F:proline dehydrogenase activity"/>
    <property type="evidence" value="ECO:0007669"/>
    <property type="project" value="UniProtKB-UniRule"/>
</dbReference>
<comment type="cofactor">
    <cofactor evidence="1 18">
        <name>FAD</name>
        <dbReference type="ChEBI" id="CHEBI:57692"/>
    </cofactor>
</comment>
<comment type="catalytic activity">
    <reaction evidence="14 18">
        <text>L-glutamate 5-semialdehyde + NAD(+) + H2O = L-glutamate + NADH + 2 H(+)</text>
        <dbReference type="Rhea" id="RHEA:30235"/>
        <dbReference type="ChEBI" id="CHEBI:15377"/>
        <dbReference type="ChEBI" id="CHEBI:15378"/>
        <dbReference type="ChEBI" id="CHEBI:29985"/>
        <dbReference type="ChEBI" id="CHEBI:57540"/>
        <dbReference type="ChEBI" id="CHEBI:57945"/>
        <dbReference type="ChEBI" id="CHEBI:58066"/>
        <dbReference type="EC" id="1.2.1.88"/>
    </reaction>
</comment>
<dbReference type="InterPro" id="IPR002872">
    <property type="entry name" value="Proline_DH_dom"/>
</dbReference>
<dbReference type="InterPro" id="IPR016162">
    <property type="entry name" value="Ald_DH_N"/>
</dbReference>
<dbReference type="CDD" id="cd07125">
    <property type="entry name" value="ALDH_PutA-P5CDH"/>
    <property type="match status" value="1"/>
</dbReference>
<dbReference type="Gene3D" id="3.40.605.10">
    <property type="entry name" value="Aldehyde Dehydrogenase, Chain A, domain 1"/>
    <property type="match status" value="1"/>
</dbReference>
<dbReference type="AlphaFoldDB" id="A0A2S6F054"/>
<dbReference type="UniPathway" id="UPA00261">
    <property type="reaction ID" value="UER00373"/>
</dbReference>
<evidence type="ECO:0000256" key="6">
    <source>
        <dbReference type="ARBA" id="ARBA00022827"/>
    </source>
</evidence>
<name>A0A2S6F054_LEGPN</name>
<dbReference type="GO" id="GO:0003842">
    <property type="term" value="F:L-glutamate gamma-semialdehyde dehydrogenase activity"/>
    <property type="evidence" value="ECO:0007669"/>
    <property type="project" value="UniProtKB-UniRule"/>
</dbReference>
<feature type="domain" description="Proline dehydrogenase" evidence="21">
    <location>
        <begin position="192"/>
        <end position="488"/>
    </location>
</feature>
<dbReference type="Gene3D" id="3.20.20.220">
    <property type="match status" value="1"/>
</dbReference>
<evidence type="ECO:0000256" key="13">
    <source>
        <dbReference type="ARBA" id="ARBA00023268"/>
    </source>
</evidence>
<keyword evidence="4 18" id="KW-0678">Repressor</keyword>
<keyword evidence="10 18" id="KW-0642">Proline metabolism</keyword>
<dbReference type="GO" id="GO:0003700">
    <property type="term" value="F:DNA-binding transcription factor activity"/>
    <property type="evidence" value="ECO:0007669"/>
    <property type="project" value="InterPro"/>
</dbReference>
<comment type="catalytic activity">
    <reaction evidence="15 18">
        <text>L-proline + a quinone = (S)-1-pyrroline-5-carboxylate + a quinol + H(+)</text>
        <dbReference type="Rhea" id="RHEA:23784"/>
        <dbReference type="ChEBI" id="CHEBI:15378"/>
        <dbReference type="ChEBI" id="CHEBI:17388"/>
        <dbReference type="ChEBI" id="CHEBI:24646"/>
        <dbReference type="ChEBI" id="CHEBI:60039"/>
        <dbReference type="ChEBI" id="CHEBI:132124"/>
        <dbReference type="EC" id="1.5.5.2"/>
    </reaction>
</comment>
<dbReference type="InterPro" id="IPR016163">
    <property type="entry name" value="Ald_DH_C"/>
</dbReference>
<dbReference type="GO" id="GO:0009898">
    <property type="term" value="C:cytoplasmic side of plasma membrane"/>
    <property type="evidence" value="ECO:0007669"/>
    <property type="project" value="TreeGrafter"/>
</dbReference>
<comment type="similarity">
    <text evidence="17 18">In the C-terminal section; belongs to the aldehyde dehydrogenase family.</text>
</comment>
<dbReference type="InterPro" id="IPR041349">
    <property type="entry name" value="PRODH"/>
</dbReference>
<dbReference type="FunFam" id="1.20.5.460:FF:000001">
    <property type="entry name" value="Bifunctional protein PutA"/>
    <property type="match status" value="1"/>
</dbReference>
<keyword evidence="8 18" id="KW-0805">Transcription regulation</keyword>
<dbReference type="PANTHER" id="PTHR42862:SF1">
    <property type="entry name" value="DELTA-1-PYRROLINE-5-CARBOXYLATE DEHYDROGENASE 2, ISOFORM A-RELATED"/>
    <property type="match status" value="1"/>
</dbReference>
<dbReference type="PIRSF" id="PIRSF000197">
    <property type="entry name" value="Bifunct_PutA"/>
    <property type="match status" value="1"/>
</dbReference>
<feature type="domain" description="Proline dehydrogenase PutA" evidence="22">
    <location>
        <begin position="71"/>
        <end position="183"/>
    </location>
</feature>
<dbReference type="InterPro" id="IPR015590">
    <property type="entry name" value="Aldehyde_DH_dom"/>
</dbReference>
<evidence type="ECO:0000256" key="5">
    <source>
        <dbReference type="ARBA" id="ARBA00022630"/>
    </source>
</evidence>
<dbReference type="InterPro" id="IPR024089">
    <property type="entry name" value="PRODH_PutA_dom_I/II"/>
</dbReference>
<dbReference type="Gene3D" id="1.20.5.550">
    <property type="entry name" value="Single Helix bin"/>
    <property type="match status" value="1"/>
</dbReference>
<feature type="active site" evidence="19">
    <location>
        <position position="841"/>
    </location>
</feature>
<evidence type="ECO:0000259" key="22">
    <source>
        <dbReference type="Pfam" id="PF14850"/>
    </source>
</evidence>
<evidence type="ECO:0000256" key="17">
    <source>
        <dbReference type="ARBA" id="ARBA00060911"/>
    </source>
</evidence>
<sequence>MENIMLEKQSIHLPEGLRAAINKAYRMDELSLITELSEKAALEPQQMIAIKTSATKLVESVRSERRKSTGIDSFLTEYALSSDEGIALMCLAEALLRVPDNATIDNLIKDKLAGGDWGAHRGQSESFFVNATTWALMLTGKVLTPEKAENTLTKALLKLVNRSSEAVVRKAVDKAMRIMSKQFVMGRTINEALARAKKKEDRGYRYSYDMLGEAALTSADAARYFEAYKEAIISIGEKADKHSDVYRRPGISIKLSALHPRYSEFQHERVMAELPPKLLALSRLAKDYGIALTIDAEESERLDLSLDVIEKVFNDESLQGWNGFGLAVQSYQKRAFYVLDWVAALARSKQRRIMVRLIKGAYWDSEIKKTQMQGFSEYPVFTRKVFTDVSFQACAKKILTMTDAIYPQFATHNAYSVAMILNVVGDYRDFEFQCLHGMGNELYEQIVPANCYGIPCRIYAPVGSHEDLLPYLVRRLLENGANSSFVNRIVDDKAPISELVEDPVTKAKSLFNKINKNIPLPEDIFLPVRKNSKGFDFTNRLERALLQQELAKIQTKEWQASPMISGRKLSRDLLQTVMSPQQPAYALGSVQQATLDDVEAALNQAKLAFEPWSKKSVEERASCLNRFADLLQANMAELMVLTCREAGKTWSDGIAEVREAIDFCRYYARKAQELMGSPQRFNGYTGELNELSLHPRGTILCISPWNFPLAIFTGQVVAGLVTGNCVIAKPAEQTPLIAAYAVKLMHQAGIPEGAIQLIPGAGETIGAALVADKRIKAVLFTGSTDTANLINRTLATRGGEIIPLIAETGGQNAMIVDSSALLEQVVVDAVTSAFGSAGQRCSALRVLYVQEEVYPRTVELLKGAMAELVVGDPQWLSTDVGPVIDKEALSILKNHVENMKKHHEILYQCSVSDDVSSGYFMPPTAIAIDNISALEKEVFGPILHVIQFKRKDLDKVINQINQTGYGLTLGIHSRINETVEYIRQRVHAGNCYVNRNMIGAVVGLQPFGGEGLSGTGPKAGGPNYLIRLCHERTYTVDTTAAGGNASLMSIPEEG</sequence>
<dbReference type="OrthoDB" id="9812625at2"/>
<evidence type="ECO:0000256" key="4">
    <source>
        <dbReference type="ARBA" id="ARBA00022491"/>
    </source>
</evidence>
<keyword evidence="6 18" id="KW-0274">FAD</keyword>
<evidence type="ECO:0000256" key="2">
    <source>
        <dbReference type="ARBA" id="ARBA00004739"/>
    </source>
</evidence>
<evidence type="ECO:0000313" key="24">
    <source>
        <dbReference type="EMBL" id="PPK30800.1"/>
    </source>
</evidence>
<evidence type="ECO:0000313" key="25">
    <source>
        <dbReference type="Proteomes" id="UP000239239"/>
    </source>
</evidence>
<dbReference type="Pfam" id="PF01619">
    <property type="entry name" value="Pro_dh"/>
    <property type="match status" value="1"/>
</dbReference>
<dbReference type="PANTHER" id="PTHR42862">
    <property type="entry name" value="DELTA-1-PYRROLINE-5-CARBOXYLATE DEHYDROGENASE 1, ISOFORM A-RELATED"/>
    <property type="match status" value="1"/>
</dbReference>
<protein>
    <recommendedName>
        <fullName evidence="18">Bifunctional protein PutA</fullName>
    </recommendedName>
    <domain>
        <recommendedName>
            <fullName evidence="18">Proline dehydrogenase</fullName>
            <ecNumber evidence="18">1.5.5.2</ecNumber>
        </recommendedName>
        <alternativeName>
            <fullName evidence="18">Proline oxidase</fullName>
        </alternativeName>
    </domain>
    <domain>
        <recommendedName>
            <fullName evidence="18">Delta-1-pyrroline-5-carboxylate dehydrogenase</fullName>
            <shortName evidence="18">P5C dehydrogenase</shortName>
            <ecNumber evidence="18">1.2.1.88</ecNumber>
        </recommendedName>
        <alternativeName>
            <fullName evidence="18">L-glutamate gamma-semialdehyde dehydrogenase</fullName>
        </alternativeName>
    </domain>
</protein>
<reference evidence="24 25" key="1">
    <citation type="submission" date="2018-02" db="EMBL/GenBank/DDBJ databases">
        <title>Draft genome sequences of four Legionella pneumophila clinical strains isolated in Ontario.</title>
        <authorList>
            <person name="Fortuna A."/>
            <person name="Ramnarine R."/>
            <person name="Li A."/>
            <person name="Frantz C."/>
            <person name="Mallo G."/>
        </authorList>
    </citation>
    <scope>NUCLEOTIDE SEQUENCE [LARGE SCALE GENOMIC DNA]</scope>
    <source>
        <strain evidence="24 25">LG61</strain>
    </source>
</reference>
<evidence type="ECO:0000256" key="11">
    <source>
        <dbReference type="ARBA" id="ARBA00023125"/>
    </source>
</evidence>
<evidence type="ECO:0000256" key="19">
    <source>
        <dbReference type="PIRSR" id="PIRSR000197-1"/>
    </source>
</evidence>
<comment type="caution">
    <text evidence="24">The sequence shown here is derived from an EMBL/GenBank/DDBJ whole genome shotgun (WGS) entry which is preliminary data.</text>
</comment>
<evidence type="ECO:0000256" key="14">
    <source>
        <dbReference type="ARBA" id="ARBA00048142"/>
    </source>
</evidence>
<evidence type="ECO:0000256" key="12">
    <source>
        <dbReference type="ARBA" id="ARBA00023163"/>
    </source>
</evidence>
<keyword evidence="7 18" id="KW-0560">Oxidoreductase</keyword>
<keyword evidence="13" id="KW-0511">Multifunctional enzyme</keyword>
<dbReference type="Gene3D" id="3.40.309.10">
    <property type="entry name" value="Aldehyde Dehydrogenase, Chain A, domain 2"/>
    <property type="match status" value="1"/>
</dbReference>
<dbReference type="EC" id="1.5.5.2" evidence="18"/>
<evidence type="ECO:0000259" key="23">
    <source>
        <dbReference type="Pfam" id="PF18327"/>
    </source>
</evidence>
<keyword evidence="12 18" id="KW-0804">Transcription</keyword>
<evidence type="ECO:0000256" key="16">
    <source>
        <dbReference type="ARBA" id="ARBA00060889"/>
    </source>
</evidence>